<feature type="disulfide bond" evidence="6">
    <location>
        <begin position="215"/>
        <end position="224"/>
    </location>
</feature>
<feature type="domain" description="EGF-like" evidence="7">
    <location>
        <begin position="471"/>
        <end position="509"/>
    </location>
</feature>
<dbReference type="SUPFAM" id="SSF57196">
    <property type="entry name" value="EGF/Laminin"/>
    <property type="match status" value="12"/>
</dbReference>
<protein>
    <submittedName>
        <fullName evidence="8">Fibropellin-1</fullName>
    </submittedName>
</protein>
<keyword evidence="1 6" id="KW-0245">EGF-like domain</keyword>
<feature type="disulfide bond" evidence="6">
    <location>
        <begin position="171"/>
        <end position="180"/>
    </location>
</feature>
<evidence type="ECO:0000313" key="8">
    <source>
        <dbReference type="EMBL" id="KAJ8043269.1"/>
    </source>
</evidence>
<keyword evidence="3" id="KW-0677">Repeat</keyword>
<feature type="domain" description="EGF-like" evidence="7">
    <location>
        <begin position="101"/>
        <end position="141"/>
    </location>
</feature>
<dbReference type="InterPro" id="IPR001881">
    <property type="entry name" value="EGF-like_Ca-bd_dom"/>
</dbReference>
<dbReference type="AlphaFoldDB" id="A0A9Q1CEP0"/>
<feature type="disulfide bond" evidence="6">
    <location>
        <begin position="251"/>
        <end position="260"/>
    </location>
</feature>
<feature type="disulfide bond" evidence="6">
    <location>
        <begin position="131"/>
        <end position="140"/>
    </location>
</feature>
<dbReference type="CDD" id="cd00054">
    <property type="entry name" value="EGF_CA"/>
    <property type="match status" value="3"/>
</dbReference>
<dbReference type="PANTHER" id="PTHR24049">
    <property type="entry name" value="CRUMBS FAMILY MEMBER"/>
    <property type="match status" value="1"/>
</dbReference>
<dbReference type="SMART" id="SM00179">
    <property type="entry name" value="EGF_CA"/>
    <property type="match status" value="6"/>
</dbReference>
<dbReference type="EMBL" id="JAIZAY010000004">
    <property type="protein sequence ID" value="KAJ8043269.1"/>
    <property type="molecule type" value="Genomic_DNA"/>
</dbReference>
<feature type="domain" description="EGF-like" evidence="7">
    <location>
        <begin position="301"/>
        <end position="343"/>
    </location>
</feature>
<reference evidence="8" key="1">
    <citation type="submission" date="2021-10" db="EMBL/GenBank/DDBJ databases">
        <title>Tropical sea cucumber genome reveals ecological adaptation and Cuvierian tubules defense mechanism.</title>
        <authorList>
            <person name="Chen T."/>
        </authorList>
    </citation>
    <scope>NUCLEOTIDE SEQUENCE</scope>
    <source>
        <strain evidence="8">Nanhai2018</strain>
        <tissue evidence="8">Muscle</tissue>
    </source>
</reference>
<feature type="disulfide bond" evidence="6">
    <location>
        <begin position="290"/>
        <end position="299"/>
    </location>
</feature>
<feature type="disulfide bond" evidence="6">
    <location>
        <begin position="152"/>
        <end position="169"/>
    </location>
</feature>
<dbReference type="PROSITE" id="PS00010">
    <property type="entry name" value="ASX_HYDROXYL"/>
    <property type="match status" value="5"/>
</dbReference>
<feature type="domain" description="EGF-like" evidence="7">
    <location>
        <begin position="226"/>
        <end position="261"/>
    </location>
</feature>
<feature type="domain" description="EGF-like" evidence="7">
    <location>
        <begin position="428"/>
        <end position="464"/>
    </location>
</feature>
<keyword evidence="9" id="KW-1185">Reference proteome</keyword>
<keyword evidence="4 6" id="KW-1015">Disulfide bond</keyword>
<evidence type="ECO:0000256" key="4">
    <source>
        <dbReference type="ARBA" id="ARBA00023157"/>
    </source>
</evidence>
<dbReference type="Pfam" id="PF00008">
    <property type="entry name" value="EGF"/>
    <property type="match status" value="7"/>
</dbReference>
<feature type="disulfide bond" evidence="6">
    <location>
        <begin position="371"/>
        <end position="380"/>
    </location>
</feature>
<dbReference type="OrthoDB" id="430340at2759"/>
<evidence type="ECO:0000313" key="9">
    <source>
        <dbReference type="Proteomes" id="UP001152320"/>
    </source>
</evidence>
<evidence type="ECO:0000259" key="7">
    <source>
        <dbReference type="PROSITE" id="PS50026"/>
    </source>
</evidence>
<dbReference type="FunFam" id="2.10.25.10:FF:000122">
    <property type="entry name" value="Protein crumbs homolog 2"/>
    <property type="match status" value="1"/>
</dbReference>
<feature type="domain" description="EGF-like" evidence="7">
    <location>
        <begin position="511"/>
        <end position="547"/>
    </location>
</feature>
<feature type="domain" description="EGF-like" evidence="7">
    <location>
        <begin position="187"/>
        <end position="225"/>
    </location>
</feature>
<feature type="disulfide bond" evidence="6">
    <location>
        <begin position="416"/>
        <end position="425"/>
    </location>
</feature>
<feature type="disulfide bond" evidence="6">
    <location>
        <begin position="333"/>
        <end position="342"/>
    </location>
</feature>
<feature type="domain" description="EGF-like" evidence="7">
    <location>
        <begin position="263"/>
        <end position="300"/>
    </location>
</feature>
<dbReference type="InterPro" id="IPR000742">
    <property type="entry name" value="EGF"/>
</dbReference>
<dbReference type="FunFam" id="2.10.25.10:FF:000006">
    <property type="entry name" value="Versican core protein-like isoform 1"/>
    <property type="match status" value="1"/>
</dbReference>
<feature type="disulfide bond" evidence="6">
    <location>
        <begin position="196"/>
        <end position="213"/>
    </location>
</feature>
<dbReference type="GO" id="GO:0005509">
    <property type="term" value="F:calcium ion binding"/>
    <property type="evidence" value="ECO:0007669"/>
    <property type="project" value="InterPro"/>
</dbReference>
<dbReference type="FunFam" id="2.10.25.10:FF:000472">
    <property type="entry name" value="Uncharacterized protein, isoform A"/>
    <property type="match status" value="1"/>
</dbReference>
<dbReference type="Pfam" id="PF12661">
    <property type="entry name" value="hEGF"/>
    <property type="match status" value="2"/>
</dbReference>
<dbReference type="PROSITE" id="PS01186">
    <property type="entry name" value="EGF_2"/>
    <property type="match status" value="6"/>
</dbReference>
<feature type="disulfide bond" evidence="6">
    <location>
        <begin position="499"/>
        <end position="508"/>
    </location>
</feature>
<dbReference type="Gene3D" id="2.10.25.10">
    <property type="entry name" value="Laminin"/>
    <property type="match status" value="12"/>
</dbReference>
<evidence type="ECO:0000256" key="3">
    <source>
        <dbReference type="ARBA" id="ARBA00022737"/>
    </source>
</evidence>
<dbReference type="FunFam" id="2.10.25.10:FF:000118">
    <property type="entry name" value="protein delta homolog 2"/>
    <property type="match status" value="2"/>
</dbReference>
<dbReference type="PROSITE" id="PS01187">
    <property type="entry name" value="EGF_CA"/>
    <property type="match status" value="2"/>
</dbReference>
<dbReference type="PROSITE" id="PS50026">
    <property type="entry name" value="EGF_3"/>
    <property type="match status" value="13"/>
</dbReference>
<keyword evidence="5" id="KW-0325">Glycoprotein</keyword>
<dbReference type="SMART" id="SM00181">
    <property type="entry name" value="EGF"/>
    <property type="match status" value="13"/>
</dbReference>
<gene>
    <name evidence="8" type="ORF">HOLleu_10292</name>
</gene>
<feature type="domain" description="EGF-like" evidence="7">
    <location>
        <begin position="640"/>
        <end position="678"/>
    </location>
</feature>
<evidence type="ECO:0000256" key="2">
    <source>
        <dbReference type="ARBA" id="ARBA00022729"/>
    </source>
</evidence>
<feature type="domain" description="EGF-like" evidence="7">
    <location>
        <begin position="143"/>
        <end position="181"/>
    </location>
</feature>
<dbReference type="InterPro" id="IPR013032">
    <property type="entry name" value="EGF-like_CS"/>
</dbReference>
<dbReference type="PROSITE" id="PS00022">
    <property type="entry name" value="EGF_1"/>
    <property type="match status" value="10"/>
</dbReference>
<feature type="domain" description="EGF-like" evidence="7">
    <location>
        <begin position="345"/>
        <end position="381"/>
    </location>
</feature>
<feature type="domain" description="EGF-like" evidence="7">
    <location>
        <begin position="388"/>
        <end position="426"/>
    </location>
</feature>
<evidence type="ECO:0000256" key="5">
    <source>
        <dbReference type="ARBA" id="ARBA00023180"/>
    </source>
</evidence>
<dbReference type="Proteomes" id="UP001152320">
    <property type="component" value="Chromosome 4"/>
</dbReference>
<sequence length="687" mass="73634">MGGEDESIKSRVLTFPQSPHPAIRFRVRMEGHVPAMDNFLLAPATQDLKERFVKGKSPYPVIRRHARMVGCVRTMGNYIPVPALQDLKDCFVKGKMFIVPRMAPCDSQPCLNGGSCFNLGLEEHSPFFCMCADGYDGMTCQTATDPCNSDPCANDGFCFSSDDGNMFLCLCVGHFSGPTCDETVSTGTDPCVESPCQNGGTCVINDDFTTTSCMCPSGYSGFSCETAVCPEGYCQNLATCRVLNGANSCFCGTGFTGIRCETRITPCNSNPCTAGGTCNEGGNGGFQCMCPEGRQGVRCETAVCPHGYCSNGGSCFVTMETRGDVGERFECSCAPGFTGERCGSDINECASAPCQNNGSCVDGIDVFYCDCQPGFGGPFCEHCYNLCLPDCEANFKCENYGTCVYSEADGEVFCDCLPGYMGSKCEIDIDECASTPCQNNGSCVDGIDEFHCDCQPGFGGPFCEHCYNLCLPDCEANFKCENYGTCVYSEADGEVFCDCLPGYMGSKCEIYIDECASTPCQNNGSCIDGVDQFYCDCQPGFGGPFANIATTCAYQIVQQISNAKTMVHASLERQRVPFSVIVFLDTREADVKLVSGVASQKDECESNPCPDGSVCIDYVDGYQCKCVRGSKPGCENTAAPAEACTDADRCPAGSECIDLFGGFFCICPEGEKDDSMCGKFIEGLYTN</sequence>
<dbReference type="InterPro" id="IPR051022">
    <property type="entry name" value="Notch_Cell-Fate_Det"/>
</dbReference>
<evidence type="ECO:0000256" key="6">
    <source>
        <dbReference type="PROSITE-ProRule" id="PRU00076"/>
    </source>
</evidence>
<dbReference type="InterPro" id="IPR000152">
    <property type="entry name" value="EGF-type_Asp/Asn_hydroxyl_site"/>
</dbReference>
<proteinExistence type="predicted"/>
<evidence type="ECO:0000256" key="1">
    <source>
        <dbReference type="ARBA" id="ARBA00022536"/>
    </source>
</evidence>
<comment type="caution">
    <text evidence="6">Lacks conserved residue(s) required for the propagation of feature annotation.</text>
</comment>
<name>A0A9Q1CEP0_HOLLE</name>
<feature type="domain" description="EGF-like" evidence="7">
    <location>
        <begin position="600"/>
        <end position="635"/>
    </location>
</feature>
<keyword evidence="2" id="KW-0732">Signal</keyword>
<dbReference type="PANTHER" id="PTHR24049:SF22">
    <property type="entry name" value="DROSOPHILA CRUMBS HOMOLOG"/>
    <property type="match status" value="1"/>
</dbReference>
<feature type="disulfide bond" evidence="6">
    <location>
        <begin position="480"/>
        <end position="497"/>
    </location>
</feature>
<feature type="disulfide bond" evidence="6">
    <location>
        <begin position="454"/>
        <end position="463"/>
    </location>
</feature>
<comment type="caution">
    <text evidence="8">The sequence shown here is derived from an EMBL/GenBank/DDBJ whole genome shotgun (WGS) entry which is preliminary data.</text>
</comment>
<feature type="disulfide bond" evidence="6">
    <location>
        <begin position="397"/>
        <end position="414"/>
    </location>
</feature>
<accession>A0A9Q1CEP0</accession>
<dbReference type="InterPro" id="IPR018097">
    <property type="entry name" value="EGF_Ca-bd_CS"/>
</dbReference>
<organism evidence="8 9">
    <name type="scientific">Holothuria leucospilota</name>
    <name type="common">Black long sea cucumber</name>
    <name type="synonym">Mertensiothuria leucospilota</name>
    <dbReference type="NCBI Taxonomy" id="206669"/>
    <lineage>
        <taxon>Eukaryota</taxon>
        <taxon>Metazoa</taxon>
        <taxon>Echinodermata</taxon>
        <taxon>Eleutherozoa</taxon>
        <taxon>Echinozoa</taxon>
        <taxon>Holothuroidea</taxon>
        <taxon>Aspidochirotacea</taxon>
        <taxon>Aspidochirotida</taxon>
        <taxon>Holothuriidae</taxon>
        <taxon>Holothuria</taxon>
    </lineage>
</organism>